<evidence type="ECO:0000313" key="3">
    <source>
        <dbReference type="Proteomes" id="UP000800041"/>
    </source>
</evidence>
<feature type="region of interest" description="Disordered" evidence="1">
    <location>
        <begin position="126"/>
        <end position="152"/>
    </location>
</feature>
<dbReference type="PANTHER" id="PTHR36142">
    <property type="entry name" value="METALLO-HYDROLASE/OXIDOREDUCTASE SUPERFAMILY PROTEIN"/>
    <property type="match status" value="1"/>
</dbReference>
<reference evidence="2" key="1">
    <citation type="journal article" date="2020" name="Stud. Mycol.">
        <title>101 Dothideomycetes genomes: a test case for predicting lifestyles and emergence of pathogens.</title>
        <authorList>
            <person name="Haridas S."/>
            <person name="Albert R."/>
            <person name="Binder M."/>
            <person name="Bloem J."/>
            <person name="Labutti K."/>
            <person name="Salamov A."/>
            <person name="Andreopoulos B."/>
            <person name="Baker S."/>
            <person name="Barry K."/>
            <person name="Bills G."/>
            <person name="Bluhm B."/>
            <person name="Cannon C."/>
            <person name="Castanera R."/>
            <person name="Culley D."/>
            <person name="Daum C."/>
            <person name="Ezra D."/>
            <person name="Gonzalez J."/>
            <person name="Henrissat B."/>
            <person name="Kuo A."/>
            <person name="Liang C."/>
            <person name="Lipzen A."/>
            <person name="Lutzoni F."/>
            <person name="Magnuson J."/>
            <person name="Mondo S."/>
            <person name="Nolan M."/>
            <person name="Ohm R."/>
            <person name="Pangilinan J."/>
            <person name="Park H.-J."/>
            <person name="Ramirez L."/>
            <person name="Alfaro M."/>
            <person name="Sun H."/>
            <person name="Tritt A."/>
            <person name="Yoshinaga Y."/>
            <person name="Zwiers L.-H."/>
            <person name="Turgeon B."/>
            <person name="Goodwin S."/>
            <person name="Spatafora J."/>
            <person name="Crous P."/>
            <person name="Grigoriev I."/>
        </authorList>
    </citation>
    <scope>NUCLEOTIDE SEQUENCE</scope>
    <source>
        <strain evidence="2">CBS 113979</strain>
    </source>
</reference>
<dbReference type="EMBL" id="ML977161">
    <property type="protein sequence ID" value="KAF1985685.1"/>
    <property type="molecule type" value="Genomic_DNA"/>
</dbReference>
<protein>
    <submittedName>
        <fullName evidence="2">Uncharacterized protein</fullName>
    </submittedName>
</protein>
<proteinExistence type="predicted"/>
<evidence type="ECO:0000256" key="1">
    <source>
        <dbReference type="SAM" id="MobiDB-lite"/>
    </source>
</evidence>
<feature type="compositionally biased region" description="Pro residues" evidence="1">
    <location>
        <begin position="1"/>
        <end position="17"/>
    </location>
</feature>
<name>A0A6G1GXM3_9PEZI</name>
<dbReference type="InterPro" id="IPR036866">
    <property type="entry name" value="RibonucZ/Hydroxyglut_hydro"/>
</dbReference>
<organism evidence="2 3">
    <name type="scientific">Aulographum hederae CBS 113979</name>
    <dbReference type="NCBI Taxonomy" id="1176131"/>
    <lineage>
        <taxon>Eukaryota</taxon>
        <taxon>Fungi</taxon>
        <taxon>Dikarya</taxon>
        <taxon>Ascomycota</taxon>
        <taxon>Pezizomycotina</taxon>
        <taxon>Dothideomycetes</taxon>
        <taxon>Pleosporomycetidae</taxon>
        <taxon>Aulographales</taxon>
        <taxon>Aulographaceae</taxon>
    </lineage>
</organism>
<feature type="compositionally biased region" description="Basic and acidic residues" evidence="1">
    <location>
        <begin position="126"/>
        <end position="144"/>
    </location>
</feature>
<feature type="compositionally biased region" description="Low complexity" evidence="1">
    <location>
        <begin position="18"/>
        <end position="27"/>
    </location>
</feature>
<dbReference type="PANTHER" id="PTHR36142:SF2">
    <property type="entry name" value="METALLO-HYDROLASE_OXIDOREDUCTASE SUPERFAMILY PROTEIN"/>
    <property type="match status" value="1"/>
</dbReference>
<gene>
    <name evidence="2" type="ORF">K402DRAFT_405135</name>
</gene>
<dbReference type="AlphaFoldDB" id="A0A6G1GXM3"/>
<evidence type="ECO:0000313" key="2">
    <source>
        <dbReference type="EMBL" id="KAF1985685.1"/>
    </source>
</evidence>
<dbReference type="OrthoDB" id="9971601at2759"/>
<accession>A0A6G1GXM3</accession>
<feature type="region of interest" description="Disordered" evidence="1">
    <location>
        <begin position="1"/>
        <end position="32"/>
    </location>
</feature>
<sequence>MPQNPSFPNPHKPPPSSPSSQLQSDLSTHLSHTLNNSSARRPILHHLNADTSWLLQLPRPQAATRRGGRAYFNILIDPWLSGPQSDVAGWFSKQWHVVPSAVESVEAVERLVVGIEGLARAEKESGTRERGGFGRLGGRMEKGRRSNASMTGINGCIEHSHGDEEVDQSDGSNSAARDGSYIDCVAISHEFTDHCHKETLLTVSPDVPVFATTQAASLIRSWSHFRTVITIPHFSPASADSEPPLLDWQSSSLPPLPEWIGVSRLIAPQDALDYHSALLITFNLSPSSPTASTSDSADAAESVLYTPHGIPSSALRPLSLASPPISILALLHGLHDVSLGLAQRLKLQQLNLGGMNAVTVQKALNARYWFAAHDEVKRGRGFVSFLLQRKVWGVEAAARKVVALLGEEERERERELRYEELGNGESRVLE</sequence>
<dbReference type="Proteomes" id="UP000800041">
    <property type="component" value="Unassembled WGS sequence"/>
</dbReference>
<dbReference type="Gene3D" id="3.60.15.10">
    <property type="entry name" value="Ribonuclease Z/Hydroxyacylglutathione hydrolase-like"/>
    <property type="match status" value="1"/>
</dbReference>
<keyword evidence="3" id="KW-1185">Reference proteome</keyword>